<evidence type="ECO:0000313" key="2">
    <source>
        <dbReference type="Proteomes" id="UP000286100"/>
    </source>
</evidence>
<evidence type="ECO:0000313" key="1">
    <source>
        <dbReference type="EMBL" id="RJF90226.1"/>
    </source>
</evidence>
<evidence type="ECO:0008006" key="3">
    <source>
        <dbReference type="Google" id="ProtNLM"/>
    </source>
</evidence>
<gene>
    <name evidence="1" type="ORF">D3876_08035</name>
</gene>
<accession>A0A418WJK8</accession>
<dbReference type="AlphaFoldDB" id="A0A418WJK8"/>
<protein>
    <recommendedName>
        <fullName evidence="3">BetI-type transcriptional repressor C-terminal domain-containing protein</fullName>
    </recommendedName>
</protein>
<dbReference type="Proteomes" id="UP000286100">
    <property type="component" value="Unassembled WGS sequence"/>
</dbReference>
<organism evidence="1 2">
    <name type="scientific">Sphingomonas cavernae</name>
    <dbReference type="NCBI Taxonomy" id="2320861"/>
    <lineage>
        <taxon>Bacteria</taxon>
        <taxon>Pseudomonadati</taxon>
        <taxon>Pseudomonadota</taxon>
        <taxon>Alphaproteobacteria</taxon>
        <taxon>Sphingomonadales</taxon>
        <taxon>Sphingomonadaceae</taxon>
        <taxon>Sphingomonas</taxon>
    </lineage>
</organism>
<dbReference type="EMBL" id="QYUM01000003">
    <property type="protein sequence ID" value="RJF90226.1"/>
    <property type="molecule type" value="Genomic_DNA"/>
</dbReference>
<sequence length="85" mass="9702">MARFTEATRKAERKANEEGKIDSALDLDQLVTIMAIFWSGISAIRVDRTFDLEQYRAATGALIQPWRGEGRKLQAPKRRQPRVEA</sequence>
<comment type="caution">
    <text evidence="1">The sequence shown here is derived from an EMBL/GenBank/DDBJ whole genome shotgun (WGS) entry which is preliminary data.</text>
</comment>
<name>A0A418WJK8_9SPHN</name>
<dbReference type="RefSeq" id="WP_119761255.1">
    <property type="nucleotide sequence ID" value="NZ_QYUM01000003.1"/>
</dbReference>
<proteinExistence type="predicted"/>
<reference evidence="1 2" key="1">
    <citation type="submission" date="2018-09" db="EMBL/GenBank/DDBJ databases">
        <authorList>
            <person name="Zhu H."/>
        </authorList>
    </citation>
    <scope>NUCLEOTIDE SEQUENCE [LARGE SCALE GENOMIC DNA]</scope>
    <source>
        <strain evidence="1 2">K2R01-6</strain>
    </source>
</reference>
<keyword evidence="2" id="KW-1185">Reference proteome</keyword>